<dbReference type="GO" id="GO:0070628">
    <property type="term" value="F:proteasome binding"/>
    <property type="evidence" value="ECO:0007669"/>
    <property type="project" value="TreeGrafter"/>
</dbReference>
<feature type="region of interest" description="Disordered" evidence="4">
    <location>
        <begin position="46"/>
        <end position="90"/>
    </location>
</feature>
<evidence type="ECO:0000256" key="3">
    <source>
        <dbReference type="ARBA" id="ARBA00023242"/>
    </source>
</evidence>
<dbReference type="PANTHER" id="PTHR28032">
    <property type="entry name" value="FI02826P"/>
    <property type="match status" value="1"/>
</dbReference>
<dbReference type="OrthoDB" id="10061064at2759"/>
<dbReference type="GO" id="GO:0031144">
    <property type="term" value="P:proteasome localization"/>
    <property type="evidence" value="ECO:0007669"/>
    <property type="project" value="InterPro"/>
</dbReference>
<evidence type="ECO:0000313" key="5">
    <source>
        <dbReference type="EMBL" id="KAJ8034874.1"/>
    </source>
</evidence>
<dbReference type="GO" id="GO:0031965">
    <property type="term" value="C:nuclear membrane"/>
    <property type="evidence" value="ECO:0007669"/>
    <property type="project" value="TreeGrafter"/>
</dbReference>
<dbReference type="InterPro" id="IPR009306">
    <property type="entry name" value="DUF963"/>
</dbReference>
<proteinExistence type="inferred from homology"/>
<keyword evidence="6" id="KW-1185">Reference proteome</keyword>
<feature type="compositionally biased region" description="Polar residues" evidence="4">
    <location>
        <begin position="46"/>
        <end position="70"/>
    </location>
</feature>
<evidence type="ECO:0000256" key="2">
    <source>
        <dbReference type="ARBA" id="ARBA00006199"/>
    </source>
</evidence>
<protein>
    <submittedName>
        <fullName evidence="5">Tethering factor for nuclear proteasome STS1</fullName>
    </submittedName>
</protein>
<dbReference type="Proteomes" id="UP001152320">
    <property type="component" value="Chromosome 10"/>
</dbReference>
<evidence type="ECO:0000256" key="4">
    <source>
        <dbReference type="SAM" id="MobiDB-lite"/>
    </source>
</evidence>
<comment type="subcellular location">
    <subcellularLocation>
        <location evidence="1">Nucleus</location>
    </subcellularLocation>
</comment>
<dbReference type="InterPro" id="IPR013868">
    <property type="entry name" value="Cut8/Sts1_fam"/>
</dbReference>
<dbReference type="Pfam" id="PF08559">
    <property type="entry name" value="Cut8"/>
    <property type="match status" value="1"/>
</dbReference>
<organism evidence="5 6">
    <name type="scientific">Holothuria leucospilota</name>
    <name type="common">Black long sea cucumber</name>
    <name type="synonym">Mertensiothuria leucospilota</name>
    <dbReference type="NCBI Taxonomy" id="206669"/>
    <lineage>
        <taxon>Eukaryota</taxon>
        <taxon>Metazoa</taxon>
        <taxon>Echinodermata</taxon>
        <taxon>Eleutherozoa</taxon>
        <taxon>Echinozoa</taxon>
        <taxon>Holothuroidea</taxon>
        <taxon>Aspidochirotacea</taxon>
        <taxon>Aspidochirotida</taxon>
        <taxon>Holothuriidae</taxon>
        <taxon>Holothuria</taxon>
    </lineage>
</organism>
<comment type="similarity">
    <text evidence="2">Belongs to the cut8/STS1 family.</text>
</comment>
<dbReference type="PANTHER" id="PTHR28032:SF1">
    <property type="entry name" value="FI02826P"/>
    <property type="match status" value="1"/>
</dbReference>
<dbReference type="Gene3D" id="1.20.58.1590">
    <property type="entry name" value="Tethering factor for nuclear proteasome Cut8/Sts1"/>
    <property type="match status" value="1"/>
</dbReference>
<sequence>MSSPERTSPSDFDVDSLICSPFVYHYGTTANPTRRRLELSAFQNTTPVASSTPLASSTPVASSTPISKPQPQRKRRLRSASLSPVKRKDHEESTISVEEVLLWIQASKKQRTGQEPIRGKLYRRLNSLTAHQLSALVEQIIEKHPHLEEEVSELLPQPDITPHLAHLSDLLHNIYRSLPRQRLCSSRSPFCYRRVKSHIFAFKKFCIQQGRHYLACEMWETAIEYSLSAWQHTNYLPKWDCPVHNKLKAGCMRGLAAICVDALGSGNFPESFLDQLKPRLQEIRETSPEFEACLRKLDLITQTAAPSR</sequence>
<dbReference type="GO" id="GO:0071630">
    <property type="term" value="P:nuclear protein quality control by the ubiquitin-proteasome system"/>
    <property type="evidence" value="ECO:0007669"/>
    <property type="project" value="InterPro"/>
</dbReference>
<evidence type="ECO:0000313" key="6">
    <source>
        <dbReference type="Proteomes" id="UP001152320"/>
    </source>
</evidence>
<name>A0A9Q1H6E0_HOLLE</name>
<dbReference type="AlphaFoldDB" id="A0A9Q1H6E0"/>
<gene>
    <name evidence="5" type="ORF">HOLleu_21892</name>
</gene>
<dbReference type="Pfam" id="PF06131">
    <property type="entry name" value="DUF963"/>
    <property type="match status" value="1"/>
</dbReference>
<dbReference type="InterPro" id="IPR038422">
    <property type="entry name" value="Cut8/Sts1_sf"/>
</dbReference>
<evidence type="ECO:0000256" key="1">
    <source>
        <dbReference type="ARBA" id="ARBA00004123"/>
    </source>
</evidence>
<accession>A0A9Q1H6E0</accession>
<dbReference type="GO" id="GO:0000502">
    <property type="term" value="C:proteasome complex"/>
    <property type="evidence" value="ECO:0007669"/>
    <property type="project" value="UniProtKB-KW"/>
</dbReference>
<keyword evidence="3" id="KW-0539">Nucleus</keyword>
<comment type="caution">
    <text evidence="5">The sequence shown here is derived from an EMBL/GenBank/DDBJ whole genome shotgun (WGS) entry which is preliminary data.</text>
</comment>
<dbReference type="EMBL" id="JAIZAY010000010">
    <property type="protein sequence ID" value="KAJ8034874.1"/>
    <property type="molecule type" value="Genomic_DNA"/>
</dbReference>
<keyword evidence="5" id="KW-0647">Proteasome</keyword>
<reference evidence="5" key="1">
    <citation type="submission" date="2021-10" db="EMBL/GenBank/DDBJ databases">
        <title>Tropical sea cucumber genome reveals ecological adaptation and Cuvierian tubules defense mechanism.</title>
        <authorList>
            <person name="Chen T."/>
        </authorList>
    </citation>
    <scope>NUCLEOTIDE SEQUENCE</scope>
    <source>
        <strain evidence="5">Nanhai2018</strain>
        <tissue evidence="5">Muscle</tissue>
    </source>
</reference>